<comment type="caution">
    <text evidence="2">The sequence shown here is derived from an EMBL/GenBank/DDBJ whole genome shotgun (WGS) entry which is preliminary data.</text>
</comment>
<evidence type="ECO:0000313" key="2">
    <source>
        <dbReference type="EMBL" id="EFO61083.1"/>
    </source>
</evidence>
<dbReference type="AlphaFoldDB" id="E1F8X4"/>
<feature type="region of interest" description="Disordered" evidence="1">
    <location>
        <begin position="176"/>
        <end position="294"/>
    </location>
</feature>
<accession>E1F8X4</accession>
<feature type="compositionally biased region" description="Polar residues" evidence="1">
    <location>
        <begin position="503"/>
        <end position="521"/>
    </location>
</feature>
<dbReference type="EMBL" id="ACVC01000363">
    <property type="protein sequence ID" value="EFO61083.1"/>
    <property type="molecule type" value="Genomic_DNA"/>
</dbReference>
<evidence type="ECO:0000313" key="3">
    <source>
        <dbReference type="Proteomes" id="UP000008974"/>
    </source>
</evidence>
<feature type="region of interest" description="Disordered" evidence="1">
    <location>
        <begin position="503"/>
        <end position="525"/>
    </location>
</feature>
<evidence type="ECO:0000256" key="1">
    <source>
        <dbReference type="SAM" id="MobiDB-lite"/>
    </source>
</evidence>
<dbReference type="Proteomes" id="UP000008974">
    <property type="component" value="Unassembled WGS sequence"/>
</dbReference>
<organism evidence="2 3">
    <name type="scientific">Giardia intestinalis (strain P15)</name>
    <name type="common">Giardia lamblia</name>
    <dbReference type="NCBI Taxonomy" id="658858"/>
    <lineage>
        <taxon>Eukaryota</taxon>
        <taxon>Metamonada</taxon>
        <taxon>Diplomonadida</taxon>
        <taxon>Hexamitidae</taxon>
        <taxon>Giardiinae</taxon>
        <taxon>Giardia</taxon>
    </lineage>
</organism>
<dbReference type="OMA" id="MRPNSAN"/>
<dbReference type="VEuPathDB" id="GiardiaDB:GLP15_2731"/>
<name>E1F8X4_GIAIA</name>
<feature type="compositionally biased region" description="Basic and acidic residues" evidence="1">
    <location>
        <begin position="234"/>
        <end position="244"/>
    </location>
</feature>
<sequence length="838" mass="93945">MASSYFVAPQRIGEILYEKAEARRQRYANRRDSLGGTSSYRPGTSGSVMTNIFPTRQPRGGKSAKMMVQSGRVAGQSSARPLSAVQSKHFQNAALAFNSDRHVAKDSLQTSRSFGPEAIDLTVRGRKAPCTTDHSKVGASSLRKGDSKELTSYIDPDTPAMAPAAVLPTEPLALQAPDSRESLDRRDSLALSPSLVPYSPAPVPDLPIFPRQEGQSETTVPQQRNKRVQPLKMDATDTSEKECSETTDISFAGSNSNSCSHPDKSSAKAPISRGQDMSHCNTIPVPANSKDCTSTKDRYMRPLYSANLQQQKLPRSRYTQGLLHITSQQKSHFSSKSFLTNGAQSDREMQLDIEAYRQFCKQLVILATEQRKLKQGLTSKVDDQDGYPELNLTHEDMRRLKNMGYNVSTFCKKLLTMSTEELTNIEAEFERELVNLRKNGLLSGERRINHEKIQADLKQLNKDVEIPKMRPNSANSVGLSTSDVRSLVYERQTNMLLKYSPRHYNQTQSHSKTVKTKTQNAAGGRRNIRFDPSLIQYAERKQEEYNRVQSDLYLNKLYIKSLIDEQLAELGSIERIDKSGRLVQSKPLMSIRSVQAMKRLPESMVLSSASITPMEKQSNIPSRIVAAIPQVTDPKAEREISDEVAQLKEVTPSISSESSSECCELRKTFRSAGDHYLMTSSGHYDVDAPIKEEGKPYRYKPIVVTQDEVEARIREQEITRQYLAEKYLAEENELPCSQQAKPVTRKHVLDGNLEILYRHPSSDSRFLEQNQANFIRNRTPANYKDVVNYFDILSRAKPASRPIKCALCGKLEYSVSGDADEATHCMSCKQVLALGKCS</sequence>
<feature type="compositionally biased region" description="Polar residues" evidence="1">
    <location>
        <begin position="35"/>
        <end position="54"/>
    </location>
</feature>
<reference evidence="2 3" key="1">
    <citation type="journal article" date="2010" name="BMC Genomics">
        <title>Genome analysis and comparative genomics of a Giardia intestinalis assemblage E isolate.</title>
        <authorList>
            <person name="Jerlstrom-Hultqvist J."/>
            <person name="Franzen O."/>
            <person name="Ankarklev J."/>
            <person name="Xu F."/>
            <person name="Nohynkova E."/>
            <person name="Andersson J.O."/>
            <person name="Svard S.G."/>
            <person name="Andersson B."/>
        </authorList>
    </citation>
    <scope>NUCLEOTIDE SEQUENCE [LARGE SCALE GENOMIC DNA]</scope>
    <source>
        <strain evidence="2 3">P15</strain>
    </source>
</reference>
<feature type="region of interest" description="Disordered" evidence="1">
    <location>
        <begin position="129"/>
        <end position="157"/>
    </location>
</feature>
<gene>
    <name evidence="2" type="ORF">GLP15_2731</name>
</gene>
<protein>
    <submittedName>
        <fullName evidence="2">Uncharacterized protein</fullName>
    </submittedName>
</protein>
<feature type="compositionally biased region" description="Basic and acidic residues" evidence="1">
    <location>
        <begin position="178"/>
        <end position="188"/>
    </location>
</feature>
<feature type="compositionally biased region" description="Polar residues" evidence="1">
    <location>
        <begin position="246"/>
        <end position="260"/>
    </location>
</feature>
<feature type="region of interest" description="Disordered" evidence="1">
    <location>
        <begin position="28"/>
        <end position="62"/>
    </location>
</feature>
<dbReference type="OrthoDB" id="10254709at2759"/>
<proteinExistence type="predicted"/>
<feature type="compositionally biased region" description="Polar residues" evidence="1">
    <location>
        <begin position="213"/>
        <end position="223"/>
    </location>
</feature>